<evidence type="ECO:0000313" key="2">
    <source>
        <dbReference type="Proteomes" id="UP001385951"/>
    </source>
</evidence>
<organism evidence="1 2">
    <name type="scientific">Cerrena zonata</name>
    <dbReference type="NCBI Taxonomy" id="2478898"/>
    <lineage>
        <taxon>Eukaryota</taxon>
        <taxon>Fungi</taxon>
        <taxon>Dikarya</taxon>
        <taxon>Basidiomycota</taxon>
        <taxon>Agaricomycotina</taxon>
        <taxon>Agaricomycetes</taxon>
        <taxon>Polyporales</taxon>
        <taxon>Cerrenaceae</taxon>
        <taxon>Cerrena</taxon>
    </lineage>
</organism>
<name>A0AAW0FCI7_9APHY</name>
<accession>A0AAW0FCI7</accession>
<dbReference type="EMBL" id="JASBNA010000071">
    <property type="protein sequence ID" value="KAK7678478.1"/>
    <property type="molecule type" value="Genomic_DNA"/>
</dbReference>
<keyword evidence="2" id="KW-1185">Reference proteome</keyword>
<gene>
    <name evidence="1" type="ORF">QCA50_018538</name>
</gene>
<comment type="caution">
    <text evidence="1">The sequence shown here is derived from an EMBL/GenBank/DDBJ whole genome shotgun (WGS) entry which is preliminary data.</text>
</comment>
<sequence>MGAGASWRIKDLRLHTKTIDCCDPRVPRVKVHQDVHFGLDEDQTWAHFPSLPGNMSFSNVYYSVQHGISRRKTVVHGAPCPIEIILNALALHDFKLCVSIHRCKVRPGVLRFCITRWLYGLRRKGDA</sequence>
<dbReference type="AlphaFoldDB" id="A0AAW0FCI7"/>
<reference evidence="1 2" key="1">
    <citation type="submission" date="2022-09" db="EMBL/GenBank/DDBJ databases">
        <authorList>
            <person name="Palmer J.M."/>
        </authorList>
    </citation>
    <scope>NUCLEOTIDE SEQUENCE [LARGE SCALE GENOMIC DNA]</scope>
    <source>
        <strain evidence="1 2">DSM 7382</strain>
    </source>
</reference>
<proteinExistence type="predicted"/>
<dbReference type="Proteomes" id="UP001385951">
    <property type="component" value="Unassembled WGS sequence"/>
</dbReference>
<protein>
    <submittedName>
        <fullName evidence="1">Uncharacterized protein</fullName>
    </submittedName>
</protein>
<evidence type="ECO:0000313" key="1">
    <source>
        <dbReference type="EMBL" id="KAK7678478.1"/>
    </source>
</evidence>